<evidence type="ECO:0000313" key="1">
    <source>
        <dbReference type="EMBL" id="KAI6086487.1"/>
    </source>
</evidence>
<protein>
    <submittedName>
        <fullName evidence="1">Uncharacterized protein</fullName>
    </submittedName>
</protein>
<dbReference type="Proteomes" id="UP001497680">
    <property type="component" value="Unassembled WGS sequence"/>
</dbReference>
<dbReference type="EMBL" id="MU394315">
    <property type="protein sequence ID" value="KAI6086487.1"/>
    <property type="molecule type" value="Genomic_DNA"/>
</dbReference>
<keyword evidence="2" id="KW-1185">Reference proteome</keyword>
<sequence>MGRWGSRLFESDLDLDIAGDIEALCGEDINNLNLNLEVLLYRTRDDEHTKNVTELRNKLDSNDLGQTLLSRWRAKESEWGKYHVIIVGALLMSAGAKIKESEMQYLRETANQVTWVPDFALPIFDPGFRGPGKAQFLAALDHYQPGVPRDFDEPSCFYCGKVEVDIGKALTECGTCKMAWYCDKDCQATRWNDHKSNCTRA</sequence>
<accession>A0ACC0D1R2</accession>
<evidence type="ECO:0000313" key="2">
    <source>
        <dbReference type="Proteomes" id="UP001497680"/>
    </source>
</evidence>
<gene>
    <name evidence="1" type="ORF">F4821DRAFT_128030</name>
</gene>
<comment type="caution">
    <text evidence="1">The sequence shown here is derived from an EMBL/GenBank/DDBJ whole genome shotgun (WGS) entry which is preliminary data.</text>
</comment>
<organism evidence="1 2">
    <name type="scientific">Hypoxylon rubiginosum</name>
    <dbReference type="NCBI Taxonomy" id="110542"/>
    <lineage>
        <taxon>Eukaryota</taxon>
        <taxon>Fungi</taxon>
        <taxon>Dikarya</taxon>
        <taxon>Ascomycota</taxon>
        <taxon>Pezizomycotina</taxon>
        <taxon>Sordariomycetes</taxon>
        <taxon>Xylariomycetidae</taxon>
        <taxon>Xylariales</taxon>
        <taxon>Hypoxylaceae</taxon>
        <taxon>Hypoxylon</taxon>
    </lineage>
</organism>
<name>A0ACC0D1R2_9PEZI</name>
<proteinExistence type="predicted"/>
<reference evidence="1 2" key="1">
    <citation type="journal article" date="2022" name="New Phytol.">
        <title>Ecological generalism drives hyperdiversity of secondary metabolite gene clusters in xylarialean endophytes.</title>
        <authorList>
            <person name="Franco M.E.E."/>
            <person name="Wisecaver J.H."/>
            <person name="Arnold A.E."/>
            <person name="Ju Y.M."/>
            <person name="Slot J.C."/>
            <person name="Ahrendt S."/>
            <person name="Moore L.P."/>
            <person name="Eastman K.E."/>
            <person name="Scott K."/>
            <person name="Konkel Z."/>
            <person name="Mondo S.J."/>
            <person name="Kuo A."/>
            <person name="Hayes R.D."/>
            <person name="Haridas S."/>
            <person name="Andreopoulos B."/>
            <person name="Riley R."/>
            <person name="LaButti K."/>
            <person name="Pangilinan J."/>
            <person name="Lipzen A."/>
            <person name="Amirebrahimi M."/>
            <person name="Yan J."/>
            <person name="Adam C."/>
            <person name="Keymanesh K."/>
            <person name="Ng V."/>
            <person name="Louie K."/>
            <person name="Northen T."/>
            <person name="Drula E."/>
            <person name="Henrissat B."/>
            <person name="Hsieh H.M."/>
            <person name="Youens-Clark K."/>
            <person name="Lutzoni F."/>
            <person name="Miadlikowska J."/>
            <person name="Eastwood D.C."/>
            <person name="Hamelin R.C."/>
            <person name="Grigoriev I.V."/>
            <person name="U'Ren J.M."/>
        </authorList>
    </citation>
    <scope>NUCLEOTIDE SEQUENCE [LARGE SCALE GENOMIC DNA]</scope>
    <source>
        <strain evidence="1 2">ER1909</strain>
    </source>
</reference>